<dbReference type="Gene3D" id="3.40.366.10">
    <property type="entry name" value="Malonyl-Coenzyme A Acyl Carrier Protein, domain 2"/>
    <property type="match status" value="1"/>
</dbReference>
<dbReference type="CDD" id="cd00833">
    <property type="entry name" value="PKS"/>
    <property type="match status" value="1"/>
</dbReference>
<dbReference type="FunFam" id="3.40.47.10:FF:000019">
    <property type="entry name" value="Polyketide synthase type I"/>
    <property type="match status" value="1"/>
</dbReference>
<comment type="caution">
    <text evidence="7">The sequence shown here is derived from an EMBL/GenBank/DDBJ whole genome shotgun (WGS) entry which is preliminary data.</text>
</comment>
<dbReference type="AlphaFoldDB" id="A0A4R5DZH6"/>
<dbReference type="SMART" id="SM00825">
    <property type="entry name" value="PKS_KS"/>
    <property type="match status" value="1"/>
</dbReference>
<evidence type="ECO:0000313" key="7">
    <source>
        <dbReference type="EMBL" id="TDE22718.1"/>
    </source>
</evidence>
<evidence type="ECO:0000256" key="1">
    <source>
        <dbReference type="ARBA" id="ARBA00001957"/>
    </source>
</evidence>
<keyword evidence="3" id="KW-0597">Phosphoprotein</keyword>
<evidence type="ECO:0000259" key="6">
    <source>
        <dbReference type="PROSITE" id="PS52004"/>
    </source>
</evidence>
<evidence type="ECO:0000256" key="3">
    <source>
        <dbReference type="ARBA" id="ARBA00022553"/>
    </source>
</evidence>
<keyword evidence="4 7" id="KW-0808">Transferase</keyword>
<dbReference type="InterPro" id="IPR001227">
    <property type="entry name" value="Ac_transferase_dom_sf"/>
</dbReference>
<evidence type="ECO:0000256" key="2">
    <source>
        <dbReference type="ARBA" id="ARBA00022450"/>
    </source>
</evidence>
<keyword evidence="8" id="KW-1185">Reference proteome</keyword>
<feature type="non-terminal residue" evidence="7">
    <location>
        <position position="649"/>
    </location>
</feature>
<dbReference type="Gene3D" id="3.30.70.3290">
    <property type="match status" value="1"/>
</dbReference>
<evidence type="ECO:0000313" key="8">
    <source>
        <dbReference type="Proteomes" id="UP000295136"/>
    </source>
</evidence>
<keyword evidence="7" id="KW-0012">Acyltransferase</keyword>
<dbReference type="InterPro" id="IPR016039">
    <property type="entry name" value="Thiolase-like"/>
</dbReference>
<evidence type="ECO:0000256" key="5">
    <source>
        <dbReference type="ARBA" id="ARBA00023268"/>
    </source>
</evidence>
<dbReference type="InterPro" id="IPR014031">
    <property type="entry name" value="Ketoacyl_synth_C"/>
</dbReference>
<dbReference type="SUPFAM" id="SSF52151">
    <property type="entry name" value="FabD/lysophospholipase-like"/>
    <property type="match status" value="1"/>
</dbReference>
<dbReference type="InterPro" id="IPR032821">
    <property type="entry name" value="PKS_assoc"/>
</dbReference>
<dbReference type="InterPro" id="IPR050091">
    <property type="entry name" value="PKS_NRPS_Biosynth_Enz"/>
</dbReference>
<dbReference type="Proteomes" id="UP000295136">
    <property type="component" value="Unassembled WGS sequence"/>
</dbReference>
<dbReference type="RefSeq" id="WP_132641491.1">
    <property type="nucleotide sequence ID" value="NZ_SMLD01000282.1"/>
</dbReference>
<protein>
    <submittedName>
        <fullName evidence="7">Acyltransferase domain-containing protein</fullName>
    </submittedName>
</protein>
<gene>
    <name evidence="7" type="ORF">E1295_46270</name>
</gene>
<dbReference type="InterPro" id="IPR020841">
    <property type="entry name" value="PKS_Beta-ketoAc_synthase_dom"/>
</dbReference>
<accession>A0A4R5DZH6</accession>
<dbReference type="Pfam" id="PF00109">
    <property type="entry name" value="ketoacyl-synt"/>
    <property type="match status" value="1"/>
</dbReference>
<dbReference type="EMBL" id="SMLD01000282">
    <property type="protein sequence ID" value="TDE22718.1"/>
    <property type="molecule type" value="Genomic_DNA"/>
</dbReference>
<dbReference type="InterPro" id="IPR014043">
    <property type="entry name" value="Acyl_transferase_dom"/>
</dbReference>
<feature type="domain" description="Ketosynthase family 3 (KS3)" evidence="6">
    <location>
        <begin position="33"/>
        <end position="459"/>
    </location>
</feature>
<dbReference type="Gene3D" id="3.40.47.10">
    <property type="match status" value="1"/>
</dbReference>
<dbReference type="InterPro" id="IPR018201">
    <property type="entry name" value="Ketoacyl_synth_AS"/>
</dbReference>
<sequence>MATEEQLVEYLKRVTTELHDSKKRLQAAEDKDHEPIAIVGIGCRYPGEIESPEDLWRIVSGRTDAISGLPDDRGWDLESMYNPDPDAFGTSYVREGGFVKDVTTFDPAFFGISPREAQAMDPQQRLLLETSWEAIERAGIDPAALHGSRTGVFVGANSSEFLTLMTQAPPELQGYLMTGVATSVVSGRISYRLGLEGPAVTIDTACSSSLVALHLAVRALRNGDCSLALAGAVTVLSSPGTFIGFSRVRALAKDGRSKAFSAAADGMALAEGAGVLLVERLSDARRNGHPVLAVVRGSAINQDGASNGLTAPNGPSQQRVIRAALADARLAPVQVDAVEAHGTGTELGDPIEAQALIATYGQDRPDERPLWLGSVKTNIGHAQAAAGAAGVIKMVMALRNGELPATLHAEERSEHIDWSKGAVELLTDARPWPAGAEPRRAGVSSFGMSGTNAHVIIEEAPALPAAPPAEDGPREEPSALPWLLSGRGADSLRRQAGRLASWTRTRPGDSPADVGWSLLTGRTAFDHRAVVVGSDRDELLAGLDGLADGVPVPDVVQGVAGGGGKTVFVFPGQGSQWLGMGVELLDGSPVFAARMAECEAALAPFVDWSLTGVLRGEDGQPGYDRVDVVQPVLWAVMVSLAEVWRSLGV</sequence>
<reference evidence="7 8" key="1">
    <citation type="submission" date="2019-03" db="EMBL/GenBank/DDBJ databases">
        <title>Draft genome sequences of novel Actinobacteria.</title>
        <authorList>
            <person name="Sahin N."/>
            <person name="Ay H."/>
            <person name="Saygin H."/>
        </authorList>
    </citation>
    <scope>NUCLEOTIDE SEQUENCE [LARGE SCALE GENOMIC DNA]</scope>
    <source>
        <strain evidence="7 8">6K102</strain>
    </source>
</reference>
<dbReference type="GO" id="GO:0004312">
    <property type="term" value="F:fatty acid synthase activity"/>
    <property type="evidence" value="ECO:0007669"/>
    <property type="project" value="TreeGrafter"/>
</dbReference>
<dbReference type="SUPFAM" id="SSF53901">
    <property type="entry name" value="Thiolase-like"/>
    <property type="match status" value="1"/>
</dbReference>
<dbReference type="InterPro" id="IPR016035">
    <property type="entry name" value="Acyl_Trfase/lysoPLipase"/>
</dbReference>
<dbReference type="GO" id="GO:0030639">
    <property type="term" value="P:polyketide biosynthetic process"/>
    <property type="evidence" value="ECO:0007669"/>
    <property type="project" value="UniProtKB-ARBA"/>
</dbReference>
<dbReference type="PANTHER" id="PTHR43775">
    <property type="entry name" value="FATTY ACID SYNTHASE"/>
    <property type="match status" value="1"/>
</dbReference>
<proteinExistence type="predicted"/>
<evidence type="ECO:0000256" key="4">
    <source>
        <dbReference type="ARBA" id="ARBA00022679"/>
    </source>
</evidence>
<dbReference type="Pfam" id="PF16197">
    <property type="entry name" value="KAsynt_C_assoc"/>
    <property type="match status" value="1"/>
</dbReference>
<dbReference type="PROSITE" id="PS00606">
    <property type="entry name" value="KS3_1"/>
    <property type="match status" value="1"/>
</dbReference>
<dbReference type="InterPro" id="IPR014030">
    <property type="entry name" value="Ketoacyl_synth_N"/>
</dbReference>
<dbReference type="GO" id="GO:0017000">
    <property type="term" value="P:antibiotic biosynthetic process"/>
    <property type="evidence" value="ECO:0007669"/>
    <property type="project" value="UniProtKB-ARBA"/>
</dbReference>
<dbReference type="Pfam" id="PF08990">
    <property type="entry name" value="Docking"/>
    <property type="match status" value="1"/>
</dbReference>
<dbReference type="Pfam" id="PF02801">
    <property type="entry name" value="Ketoacyl-synt_C"/>
    <property type="match status" value="1"/>
</dbReference>
<keyword evidence="5" id="KW-0511">Multifunctional enzyme</keyword>
<dbReference type="GO" id="GO:0006633">
    <property type="term" value="P:fatty acid biosynthetic process"/>
    <property type="evidence" value="ECO:0007669"/>
    <property type="project" value="InterPro"/>
</dbReference>
<name>A0A4R5DZH6_9ACTN</name>
<dbReference type="PROSITE" id="PS52004">
    <property type="entry name" value="KS3_2"/>
    <property type="match status" value="1"/>
</dbReference>
<keyword evidence="2" id="KW-0596">Phosphopantetheine</keyword>
<dbReference type="PANTHER" id="PTHR43775:SF51">
    <property type="entry name" value="INACTIVE PHENOLPHTHIOCEROL SYNTHESIS POLYKETIDE SYNTHASE TYPE I PKS1-RELATED"/>
    <property type="match status" value="1"/>
</dbReference>
<comment type="cofactor">
    <cofactor evidence="1">
        <name>pantetheine 4'-phosphate</name>
        <dbReference type="ChEBI" id="CHEBI:47942"/>
    </cofactor>
</comment>
<dbReference type="Pfam" id="PF00698">
    <property type="entry name" value="Acyl_transf_1"/>
    <property type="match status" value="1"/>
</dbReference>
<dbReference type="GO" id="GO:0004315">
    <property type="term" value="F:3-oxoacyl-[acyl-carrier-protein] synthase activity"/>
    <property type="evidence" value="ECO:0007669"/>
    <property type="project" value="InterPro"/>
</dbReference>
<dbReference type="InterPro" id="IPR015083">
    <property type="entry name" value="NorB/c/GfsB-D-like_docking"/>
</dbReference>
<organism evidence="7 8">
    <name type="scientific">Nonomuraea mesophila</name>
    <dbReference type="NCBI Taxonomy" id="2530382"/>
    <lineage>
        <taxon>Bacteria</taxon>
        <taxon>Bacillati</taxon>
        <taxon>Actinomycetota</taxon>
        <taxon>Actinomycetes</taxon>
        <taxon>Streptosporangiales</taxon>
        <taxon>Streptosporangiaceae</taxon>
        <taxon>Nonomuraea</taxon>
    </lineage>
</organism>